<sequence>MNNFVNLHLNTEFSFLNSKITIKDLIKFATENQMQYLAITDQNNMYAHAEFYFACLENNIKPIFGLELFLENHKRIILIAKNNNGLIHLRRLSFKALTTGYATLLDLSKVQEDLIIINHPREKFRVTKNEFLENQIHDFFNSENNLDDPKSLFIQENKIINFEDNEAIKIMNFINSDESNKEMVFNVLEDGQNVNQIMINRIHDLVKDINITFEKPSSFIPKFSKENTDSKEILKAQLLEAFNQKNNEFKNNLDEAKHRLKNELRIITKLGFEDYFLIISKIIKYAKNTGVLVGPGRGSAAGSLVAYLLKITDVNPLKYNLLFERFLNEERVTLPDIDIDIEASERDHLINAYIAPNYGKSKVASITTYSYLAAKSALKDINRYYQTNDPEKSLTVTAINELSKYLKDKKTIAENLETNKELQRFMNKGSSGTLKLKEIYLNLFEKAKLIEGAPRQSGTHAAGLIISDEDLINYLPVTQDLDKGFFKIQYDKEYLEKLGFLKIDFLSLQALTVVKSIIKFIKTHSQNAKAEVVSNHLDLAHLDPNNIQYQDDIKDLISSGKTIGLFQIESSNMTNVFKRAKVNSFKDIYDIIALYRPGPMEYINAYIENKHNPSKIERIHPVYDEILKQTNGVLIYQEQVMEIAQKIAGLSFAKADLFRRAISKKDQVMLDSMKGEFLLGAKNNGFPTSLAENIFEKIQSFAEYGFNKSHAVAYAYLTYYTAYLKAKFPLYFYAAQIEKVKSDQDKLKLILDEIKDTQNIKVASPTINRLTLADTIDLKTRTIYLPLDMIKSFGESTLNKLLVEFKTRNKFTNFYNFAIRAKMAGLTQKNIELLIESSVLREFGTQNQLKEKLTDANLLYKELEAFAKLNKQDTIDIDNLETETDFINENERDVEQEKINEQKHLGRVFNFAESVNLGNMKEEQIAELEITITRIGQKDTDRGGNLIYMNFNDAYQNSGVMFFKKNNQDILDQVKKDQKYLVKIQKNKAKTSNNVFSVLEVLATKENDE</sequence>
<dbReference type="EC" id="2.7.7.7" evidence="1"/>
<evidence type="ECO:0000259" key="8">
    <source>
        <dbReference type="SMART" id="SM00481"/>
    </source>
</evidence>
<proteinExistence type="predicted"/>
<feature type="coiled-coil region" evidence="7">
    <location>
        <begin position="239"/>
        <end position="270"/>
    </location>
</feature>
<dbReference type="InterPro" id="IPR016195">
    <property type="entry name" value="Pol/histidinol_Pase-like"/>
</dbReference>
<dbReference type="InterPro" id="IPR004013">
    <property type="entry name" value="PHP_dom"/>
</dbReference>
<evidence type="ECO:0000256" key="4">
    <source>
        <dbReference type="ARBA" id="ARBA00022705"/>
    </source>
</evidence>
<dbReference type="SUPFAM" id="SSF89550">
    <property type="entry name" value="PHP domain-like"/>
    <property type="match status" value="1"/>
</dbReference>
<evidence type="ECO:0000256" key="5">
    <source>
        <dbReference type="ARBA" id="ARBA00022932"/>
    </source>
</evidence>
<dbReference type="NCBIfam" id="TIGR00594">
    <property type="entry name" value="polc"/>
    <property type="match status" value="1"/>
</dbReference>
<dbReference type="SMART" id="SM00481">
    <property type="entry name" value="POLIIIAc"/>
    <property type="match status" value="1"/>
</dbReference>
<dbReference type="RefSeq" id="WP_095334640.1">
    <property type="nucleotide sequence ID" value="NZ_NQNY01000004.1"/>
</dbReference>
<dbReference type="InterPro" id="IPR011708">
    <property type="entry name" value="DNA_pol3_alpha_NTPase_dom"/>
</dbReference>
<evidence type="ECO:0000256" key="7">
    <source>
        <dbReference type="SAM" id="Coils"/>
    </source>
</evidence>
<reference evidence="10" key="1">
    <citation type="submission" date="2017-08" db="EMBL/GenBank/DDBJ databases">
        <authorList>
            <person name="Alvarez-Ponce D."/>
            <person name="Weitzman C.L."/>
            <person name="Tillett R.L."/>
            <person name="Sandmeier F.C."/>
            <person name="Tracy C.R."/>
        </authorList>
    </citation>
    <scope>NUCLEOTIDE SEQUENCE [LARGE SCALE GENOMIC DNA]</scope>
    <source>
        <strain evidence="10">723</strain>
    </source>
</reference>
<evidence type="ECO:0000256" key="2">
    <source>
        <dbReference type="ARBA" id="ARBA00022679"/>
    </source>
</evidence>
<keyword evidence="3" id="KW-0548">Nucleotidyltransferase</keyword>
<evidence type="ECO:0000313" key="9">
    <source>
        <dbReference type="EMBL" id="PAK21471.1"/>
    </source>
</evidence>
<name>A0A269TJ88_9BACT</name>
<keyword evidence="5" id="KW-0239">DNA-directed DNA polymerase</keyword>
<dbReference type="Proteomes" id="UP000216943">
    <property type="component" value="Unassembled WGS sequence"/>
</dbReference>
<dbReference type="Gene3D" id="3.20.20.140">
    <property type="entry name" value="Metal-dependent hydrolases"/>
    <property type="match status" value="1"/>
</dbReference>
<protein>
    <recommendedName>
        <fullName evidence="1">DNA-directed DNA polymerase</fullName>
        <ecNumber evidence="1">2.7.7.7</ecNumber>
    </recommendedName>
</protein>
<comment type="caution">
    <text evidence="9">The sequence shown here is derived from an EMBL/GenBank/DDBJ whole genome shotgun (WGS) entry which is preliminary data.</text>
</comment>
<keyword evidence="2" id="KW-0808">Transferase</keyword>
<dbReference type="InterPro" id="IPR041931">
    <property type="entry name" value="DNA_pol3_alpha_thumb_dom"/>
</dbReference>
<dbReference type="OrthoDB" id="9803237at2"/>
<dbReference type="CDD" id="cd07431">
    <property type="entry name" value="PHP_PolIIIA"/>
    <property type="match status" value="1"/>
</dbReference>
<evidence type="ECO:0000313" key="10">
    <source>
        <dbReference type="Proteomes" id="UP000216943"/>
    </source>
</evidence>
<dbReference type="PANTHER" id="PTHR32294">
    <property type="entry name" value="DNA POLYMERASE III SUBUNIT ALPHA"/>
    <property type="match status" value="1"/>
</dbReference>
<feature type="domain" description="Polymerase/histidinol phosphatase N-terminal" evidence="8">
    <location>
        <begin position="5"/>
        <end position="72"/>
    </location>
</feature>
<dbReference type="GO" id="GO:0006260">
    <property type="term" value="P:DNA replication"/>
    <property type="evidence" value="ECO:0007669"/>
    <property type="project" value="UniProtKB-KW"/>
</dbReference>
<evidence type="ECO:0000256" key="1">
    <source>
        <dbReference type="ARBA" id="ARBA00012417"/>
    </source>
</evidence>
<organism evidence="9 10">
    <name type="scientific">Mycoplasmopsis agassizii</name>
    <dbReference type="NCBI Taxonomy" id="33922"/>
    <lineage>
        <taxon>Bacteria</taxon>
        <taxon>Bacillati</taxon>
        <taxon>Mycoplasmatota</taxon>
        <taxon>Mycoplasmoidales</taxon>
        <taxon>Metamycoplasmataceae</taxon>
        <taxon>Mycoplasmopsis</taxon>
    </lineage>
</organism>
<gene>
    <name evidence="9" type="ORF">CJJ23_01610</name>
</gene>
<dbReference type="Pfam" id="PF14579">
    <property type="entry name" value="HHH_6"/>
    <property type="match status" value="1"/>
</dbReference>
<comment type="catalytic activity">
    <reaction evidence="6">
        <text>DNA(n) + a 2'-deoxyribonucleoside 5'-triphosphate = DNA(n+1) + diphosphate</text>
        <dbReference type="Rhea" id="RHEA:22508"/>
        <dbReference type="Rhea" id="RHEA-COMP:17339"/>
        <dbReference type="Rhea" id="RHEA-COMP:17340"/>
        <dbReference type="ChEBI" id="CHEBI:33019"/>
        <dbReference type="ChEBI" id="CHEBI:61560"/>
        <dbReference type="ChEBI" id="CHEBI:173112"/>
        <dbReference type="EC" id="2.7.7.7"/>
    </reaction>
</comment>
<evidence type="ECO:0000256" key="3">
    <source>
        <dbReference type="ARBA" id="ARBA00022695"/>
    </source>
</evidence>
<evidence type="ECO:0000256" key="6">
    <source>
        <dbReference type="ARBA" id="ARBA00049244"/>
    </source>
</evidence>
<dbReference type="InterPro" id="IPR040982">
    <property type="entry name" value="DNA_pol3_finger"/>
</dbReference>
<dbReference type="Pfam" id="PF02811">
    <property type="entry name" value="PHP"/>
    <property type="match status" value="1"/>
</dbReference>
<dbReference type="Pfam" id="PF07733">
    <property type="entry name" value="DNA_pol3_alpha"/>
    <property type="match status" value="1"/>
</dbReference>
<dbReference type="Pfam" id="PF17657">
    <property type="entry name" value="DNA_pol3_finger"/>
    <property type="match status" value="1"/>
</dbReference>
<keyword evidence="4" id="KW-0235">DNA replication</keyword>
<dbReference type="AlphaFoldDB" id="A0A269TJ88"/>
<keyword evidence="7" id="KW-0175">Coiled coil</keyword>
<dbReference type="PANTHER" id="PTHR32294:SF0">
    <property type="entry name" value="DNA POLYMERASE III SUBUNIT ALPHA"/>
    <property type="match status" value="1"/>
</dbReference>
<dbReference type="InterPro" id="IPR003141">
    <property type="entry name" value="Pol/His_phosphatase_N"/>
</dbReference>
<accession>A0A269TJ88</accession>
<dbReference type="InterPro" id="IPR004805">
    <property type="entry name" value="DnaE2/DnaE/PolC"/>
</dbReference>
<dbReference type="GO" id="GO:0003887">
    <property type="term" value="F:DNA-directed DNA polymerase activity"/>
    <property type="evidence" value="ECO:0007669"/>
    <property type="project" value="UniProtKB-KW"/>
</dbReference>
<dbReference type="EMBL" id="NQNY01000004">
    <property type="protein sequence ID" value="PAK21471.1"/>
    <property type="molecule type" value="Genomic_DNA"/>
</dbReference>
<dbReference type="Gene3D" id="1.10.10.1600">
    <property type="entry name" value="Bacterial DNA polymerase III alpha subunit, thumb domain"/>
    <property type="match status" value="1"/>
</dbReference>
<dbReference type="GO" id="GO:0008408">
    <property type="term" value="F:3'-5' exonuclease activity"/>
    <property type="evidence" value="ECO:0007669"/>
    <property type="project" value="InterPro"/>
</dbReference>
<dbReference type="InterPro" id="IPR029460">
    <property type="entry name" value="DNAPol_HHH"/>
</dbReference>